<dbReference type="FunFam" id="2.30.38.10:FF:000001">
    <property type="entry name" value="Non-ribosomal peptide synthetase PvdI"/>
    <property type="match status" value="1"/>
</dbReference>
<dbReference type="CDD" id="cd05930">
    <property type="entry name" value="A_NRPS"/>
    <property type="match status" value="1"/>
</dbReference>
<dbReference type="PANTHER" id="PTHR45527:SF1">
    <property type="entry name" value="FATTY ACID SYNTHASE"/>
    <property type="match status" value="1"/>
</dbReference>
<dbReference type="FunFam" id="3.40.50.980:FF:000001">
    <property type="entry name" value="Non-ribosomal peptide synthetase"/>
    <property type="match status" value="1"/>
</dbReference>
<comment type="caution">
    <text evidence="10">The sequence shown here is derived from an EMBL/GenBank/DDBJ whole genome shotgun (WGS) entry which is preliminary data.</text>
</comment>
<name>A0A081NUH9_9BACL</name>
<dbReference type="eggNOG" id="COG1020">
    <property type="taxonomic scope" value="Bacteria"/>
</dbReference>
<comment type="similarity">
    <text evidence="2">Belongs to the ATP-dependent AMP-binding enzyme family.</text>
</comment>
<feature type="domain" description="Carrier" evidence="9">
    <location>
        <begin position="1018"/>
        <end position="1092"/>
    </location>
</feature>
<dbReference type="Pfam" id="PF00501">
    <property type="entry name" value="AMP-binding"/>
    <property type="match status" value="1"/>
</dbReference>
<organism evidence="10 11">
    <name type="scientific">Paenibacillus tyrfis</name>
    <dbReference type="NCBI Taxonomy" id="1501230"/>
    <lineage>
        <taxon>Bacteria</taxon>
        <taxon>Bacillati</taxon>
        <taxon>Bacillota</taxon>
        <taxon>Bacilli</taxon>
        <taxon>Bacillales</taxon>
        <taxon>Paenibacillaceae</taxon>
        <taxon>Paenibacillus</taxon>
    </lineage>
</organism>
<evidence type="ECO:0000256" key="5">
    <source>
        <dbReference type="ARBA" id="ARBA00022598"/>
    </source>
</evidence>
<evidence type="ECO:0000313" key="11">
    <source>
        <dbReference type="Proteomes" id="UP000028123"/>
    </source>
</evidence>
<dbReference type="InterPro" id="IPR025110">
    <property type="entry name" value="AMP-bd_C"/>
</dbReference>
<dbReference type="Gene3D" id="3.30.300.30">
    <property type="match status" value="1"/>
</dbReference>
<keyword evidence="6" id="KW-0677">Repeat</keyword>
<evidence type="ECO:0000256" key="4">
    <source>
        <dbReference type="ARBA" id="ARBA00022553"/>
    </source>
</evidence>
<evidence type="ECO:0000256" key="1">
    <source>
        <dbReference type="ARBA" id="ARBA00001957"/>
    </source>
</evidence>
<evidence type="ECO:0000256" key="2">
    <source>
        <dbReference type="ARBA" id="ARBA00006432"/>
    </source>
</evidence>
<dbReference type="Pfam" id="PF13193">
    <property type="entry name" value="AMP-binding_C"/>
    <property type="match status" value="1"/>
</dbReference>
<gene>
    <name evidence="10" type="ORF">ET33_27875</name>
</gene>
<dbReference type="GO" id="GO:0008610">
    <property type="term" value="P:lipid biosynthetic process"/>
    <property type="evidence" value="ECO:0007669"/>
    <property type="project" value="UniProtKB-ARBA"/>
</dbReference>
<dbReference type="Pfam" id="PF00668">
    <property type="entry name" value="Condensation"/>
    <property type="match status" value="2"/>
</dbReference>
<evidence type="ECO:0000313" key="10">
    <source>
        <dbReference type="EMBL" id="KEQ22102.1"/>
    </source>
</evidence>
<keyword evidence="7" id="KW-0045">Antibiotic biosynthesis</keyword>
<dbReference type="PROSITE" id="PS00455">
    <property type="entry name" value="AMP_BINDING"/>
    <property type="match status" value="1"/>
</dbReference>
<dbReference type="Gene3D" id="1.10.1200.10">
    <property type="entry name" value="ACP-like"/>
    <property type="match status" value="1"/>
</dbReference>
<dbReference type="RefSeq" id="WP_036692372.1">
    <property type="nucleotide sequence ID" value="NZ_JNVM01000044.1"/>
</dbReference>
<dbReference type="Pfam" id="PF00550">
    <property type="entry name" value="PP-binding"/>
    <property type="match status" value="1"/>
</dbReference>
<keyword evidence="3" id="KW-0596">Phosphopantetheine</keyword>
<dbReference type="InterPro" id="IPR020845">
    <property type="entry name" value="AMP-binding_CS"/>
</dbReference>
<dbReference type="EMBL" id="JNVM01000044">
    <property type="protein sequence ID" value="KEQ22102.1"/>
    <property type="molecule type" value="Genomic_DNA"/>
</dbReference>
<dbReference type="InterPro" id="IPR000873">
    <property type="entry name" value="AMP-dep_synth/lig_dom"/>
</dbReference>
<evidence type="ECO:0000256" key="3">
    <source>
        <dbReference type="ARBA" id="ARBA00022450"/>
    </source>
</evidence>
<keyword evidence="8" id="KW-0511">Multifunctional enzyme</keyword>
<proteinExistence type="inferred from homology"/>
<dbReference type="InterPro" id="IPR010071">
    <property type="entry name" value="AA_adenyl_dom"/>
</dbReference>
<dbReference type="PROSITE" id="PS50075">
    <property type="entry name" value="CARRIER"/>
    <property type="match status" value="1"/>
</dbReference>
<dbReference type="GO" id="GO:0016874">
    <property type="term" value="F:ligase activity"/>
    <property type="evidence" value="ECO:0007669"/>
    <property type="project" value="UniProtKB-KW"/>
</dbReference>
<dbReference type="FunFam" id="3.30.559.10:FF:000012">
    <property type="entry name" value="Non-ribosomal peptide synthetase"/>
    <property type="match status" value="1"/>
</dbReference>
<dbReference type="OrthoDB" id="9765680at2"/>
<dbReference type="InterPro" id="IPR006162">
    <property type="entry name" value="Ppantetheine_attach_site"/>
</dbReference>
<comment type="cofactor">
    <cofactor evidence="1">
        <name>pantetheine 4'-phosphate</name>
        <dbReference type="ChEBI" id="CHEBI:47942"/>
    </cofactor>
</comment>
<dbReference type="GO" id="GO:0043041">
    <property type="term" value="P:amino acid activation for nonribosomal peptide biosynthetic process"/>
    <property type="evidence" value="ECO:0007669"/>
    <property type="project" value="TreeGrafter"/>
</dbReference>
<evidence type="ECO:0000256" key="8">
    <source>
        <dbReference type="ARBA" id="ARBA00023268"/>
    </source>
</evidence>
<dbReference type="SUPFAM" id="SSF47336">
    <property type="entry name" value="ACP-like"/>
    <property type="match status" value="1"/>
</dbReference>
<keyword evidence="11" id="KW-1185">Reference proteome</keyword>
<dbReference type="Gene3D" id="2.30.38.10">
    <property type="entry name" value="Luciferase, Domain 3"/>
    <property type="match status" value="1"/>
</dbReference>
<dbReference type="Gene3D" id="3.30.559.30">
    <property type="entry name" value="Nonribosomal peptide synthetase, condensation domain"/>
    <property type="match status" value="2"/>
</dbReference>
<dbReference type="InterPro" id="IPR045851">
    <property type="entry name" value="AMP-bd_C_sf"/>
</dbReference>
<dbReference type="Gene3D" id="3.30.559.10">
    <property type="entry name" value="Chloramphenicol acetyltransferase-like domain"/>
    <property type="match status" value="2"/>
</dbReference>
<dbReference type="InterPro" id="IPR001242">
    <property type="entry name" value="Condensation_dom"/>
</dbReference>
<dbReference type="GO" id="GO:0017000">
    <property type="term" value="P:antibiotic biosynthetic process"/>
    <property type="evidence" value="ECO:0007669"/>
    <property type="project" value="UniProtKB-KW"/>
</dbReference>
<dbReference type="GO" id="GO:0005737">
    <property type="term" value="C:cytoplasm"/>
    <property type="evidence" value="ECO:0007669"/>
    <property type="project" value="TreeGrafter"/>
</dbReference>
<dbReference type="NCBIfam" id="TIGR01733">
    <property type="entry name" value="AA-adenyl-dom"/>
    <property type="match status" value="1"/>
</dbReference>
<dbReference type="InterPro" id="IPR023213">
    <property type="entry name" value="CAT-like_dom_sf"/>
</dbReference>
<dbReference type="PANTHER" id="PTHR45527">
    <property type="entry name" value="NONRIBOSOMAL PEPTIDE SYNTHETASE"/>
    <property type="match status" value="1"/>
</dbReference>
<protein>
    <submittedName>
        <fullName evidence="10">Gramicidin synthetase</fullName>
    </submittedName>
</protein>
<evidence type="ECO:0000256" key="6">
    <source>
        <dbReference type="ARBA" id="ARBA00022737"/>
    </source>
</evidence>
<dbReference type="Gene3D" id="3.40.50.980">
    <property type="match status" value="2"/>
</dbReference>
<dbReference type="FunFam" id="1.10.1200.10:FF:000005">
    <property type="entry name" value="Nonribosomal peptide synthetase 1"/>
    <property type="match status" value="1"/>
</dbReference>
<dbReference type="GO" id="GO:0044550">
    <property type="term" value="P:secondary metabolite biosynthetic process"/>
    <property type="evidence" value="ECO:0007669"/>
    <property type="project" value="UniProtKB-ARBA"/>
</dbReference>
<dbReference type="GO" id="GO:0031177">
    <property type="term" value="F:phosphopantetheine binding"/>
    <property type="evidence" value="ECO:0007669"/>
    <property type="project" value="TreeGrafter"/>
</dbReference>
<dbReference type="FunFam" id="3.40.50.12780:FF:000012">
    <property type="entry name" value="Non-ribosomal peptide synthetase"/>
    <property type="match status" value="1"/>
</dbReference>
<dbReference type="CDD" id="cd19531">
    <property type="entry name" value="LCL_NRPS-like"/>
    <property type="match status" value="1"/>
</dbReference>
<dbReference type="SUPFAM" id="SSF52777">
    <property type="entry name" value="CoA-dependent acyltransferases"/>
    <property type="match status" value="4"/>
</dbReference>
<evidence type="ECO:0000259" key="9">
    <source>
        <dbReference type="PROSITE" id="PS50075"/>
    </source>
</evidence>
<evidence type="ECO:0000256" key="7">
    <source>
        <dbReference type="ARBA" id="ARBA00023194"/>
    </source>
</evidence>
<reference evidence="10 11" key="1">
    <citation type="submission" date="2014-06" db="EMBL/GenBank/DDBJ databases">
        <title>Draft genome sequence of Paenibacillus sp. MSt1.</title>
        <authorList>
            <person name="Aw Y.K."/>
            <person name="Ong K.S."/>
            <person name="Gan H.M."/>
            <person name="Lee S.M."/>
        </authorList>
    </citation>
    <scope>NUCLEOTIDE SEQUENCE [LARGE SCALE GENOMIC DNA]</scope>
    <source>
        <strain evidence="10 11">MSt1</strain>
    </source>
</reference>
<dbReference type="PROSITE" id="PS00012">
    <property type="entry name" value="PHOSPHOPANTETHEINE"/>
    <property type="match status" value="1"/>
</dbReference>
<sequence>MTSQDSLEKRRSLLSDKKRALLGQMLQGTTSAASANSSGQHHIHVRQNKDKSRLSYAQQRLWFFSSLEPESAAYHLIYGMKLNGPLQAEVLERSLQALTDRHEVLRTVFRDDAGSAYQLVLDTMNLPLEQEDLRGLPLSEQEAAIQKKISLFNRPFDLRHGPLLRVTLLCLSENEHVLLLAFHHIITDGWSHHVFGKELLDFYHSFIRRETTRLPALRVQYADFAEWQRERFSERTLQEQLSYWKQRLAGAPALLSLPTDHPRPAQQQYSGRKVRFDVPEKLTASLRNLAAEEQATSFMLLMAAFQTLLHRYTGEEDVCVGTAISGRNHKDVESLIGFFVNTLVIRSEVTSNLPFRQLLRQVRKNALEAYAHQDVPFEIIVEETAGTRSLGYSPLFQVMFTLQNTPSISAEMPDFAIEPLEVDTETTLFDLTLEVFETNKDWKGILTYNQSLFGEATVRGMTEHLLMLLSSIADNPDTPIESLPILLESERNLLLHVWNRTKHEYPTDTTLHQMVKVQAANRPEQIAVRCENDILTYDTLVTRSEKLADQLRKLGIGPGSVTAICLERSPELVIAQLAVLIAGGAYLPIDPETPRERFAYILKDSLAPVLLTSQSLHTLVAEVDVTTLYMDKEEGTLTLHRTFTESSRPMIKELEGETAYVIYTSGSTGNPKGTMIPHASIANFMHWFKDVSALSPSDRVCFAVGVSFDMSVAEIWGALCCGASLWIPPQEIRLQPELLRDWMVENEITFAFLSTPLVELLVAIPWPAHASLSRLFTGGDKWNAKLPYGLPFEVYEVYGPTECTIVSTYRIIEPEERAHRPAHIGRPVANTTVYILDKKLQLAPIGVPGELCIGGRAVGGGYLHREALTNEKFIPDPYALQAGAQLYRSGDLARYLPDGRIQFLGRLDDQVKIRGFRIELGEIQAALAAHPSVKEAVVLVREDTPGDKRITAYVTGRANKAPDIEELRRTLRELLPDYMVPSAFVALDRLPLNTNGKINRQALPKPDAETISKNLSEEPRNDVEKLLCGILAELLSLDKVGIHQNYFEIGGDSIKTMMLISRVKQAGLSLTHKQVFQYQTVAELSRIVAESGSGVEEAQKENKTPRWNEPDFDFTLLTRNYGDFAKVCSLDPDEIEDVYPLTPLQDYMLATLRQNPEPAQFFVNMVMRFTDKLEPGLMTQAWQKVANHFALTKTSIFYEGLEVPVQVMRRNIRVAIHYPDWREWDKARQHEELMRYQELQLNASDLSYIKRPTTYEIMFARIGESEYQLVMSCSYLLMDGWSHFIVLAYVLKYYYSLLDRKPYELPPARQYREYVAWLHAQDLEQPMRYWRAELAGFHFATPLIEHAPLNRSSGESGFAKQFVEFEVPEPHLVKELVRRSGVTMSVLSQLAWALLLGRYTGQRDVLFGLMSTGRHPEFEGMEEIVGPTINTLPMRIRLSENENVLQLLQRVQEKQLLLTQYDYTPLRRIREWIGLAEDRTMFESYLIFQNLGSYFDIANWLGDADKIPLVNEYEKALAIFNSGTPLRVDISADSEGHFTIYMTYLKAHFRDESVGQMIADLKDTLIGICQAPEQTIDRWLKPADLFL</sequence>
<dbReference type="SUPFAM" id="SSF56801">
    <property type="entry name" value="Acetyl-CoA synthetase-like"/>
    <property type="match status" value="1"/>
</dbReference>
<keyword evidence="5" id="KW-0436">Ligase</keyword>
<keyword evidence="4" id="KW-0597">Phosphoprotein</keyword>
<dbReference type="Proteomes" id="UP000028123">
    <property type="component" value="Unassembled WGS sequence"/>
</dbReference>
<dbReference type="InterPro" id="IPR036736">
    <property type="entry name" value="ACP-like_sf"/>
</dbReference>
<dbReference type="FunFam" id="3.30.300.30:FF:000010">
    <property type="entry name" value="Enterobactin synthetase component F"/>
    <property type="match status" value="1"/>
</dbReference>
<dbReference type="InterPro" id="IPR009081">
    <property type="entry name" value="PP-bd_ACP"/>
</dbReference>
<accession>A0A081NUH9</accession>